<dbReference type="Gene3D" id="1.25.40.10">
    <property type="entry name" value="Tetratricopeptide repeat domain"/>
    <property type="match status" value="1"/>
</dbReference>
<dbReference type="AlphaFoldDB" id="A0A1X2GNU3"/>
<evidence type="ECO:0000256" key="2">
    <source>
        <dbReference type="SAM" id="MobiDB-lite"/>
    </source>
</evidence>
<comment type="caution">
    <text evidence="3">The sequence shown here is derived from an EMBL/GenBank/DDBJ whole genome shotgun (WGS) entry which is preliminary data.</text>
</comment>
<dbReference type="STRING" id="101127.A0A1X2GNU3"/>
<dbReference type="InterPro" id="IPR011990">
    <property type="entry name" value="TPR-like_helical_dom_sf"/>
</dbReference>
<organism evidence="3 4">
    <name type="scientific">Hesseltinella vesiculosa</name>
    <dbReference type="NCBI Taxonomy" id="101127"/>
    <lineage>
        <taxon>Eukaryota</taxon>
        <taxon>Fungi</taxon>
        <taxon>Fungi incertae sedis</taxon>
        <taxon>Mucoromycota</taxon>
        <taxon>Mucoromycotina</taxon>
        <taxon>Mucoromycetes</taxon>
        <taxon>Mucorales</taxon>
        <taxon>Cunninghamellaceae</taxon>
        <taxon>Hesseltinella</taxon>
    </lineage>
</organism>
<proteinExistence type="predicted"/>
<evidence type="ECO:0000313" key="4">
    <source>
        <dbReference type="Proteomes" id="UP000242146"/>
    </source>
</evidence>
<reference evidence="3 4" key="1">
    <citation type="submission" date="2016-07" db="EMBL/GenBank/DDBJ databases">
        <title>Pervasive Adenine N6-methylation of Active Genes in Fungi.</title>
        <authorList>
            <consortium name="DOE Joint Genome Institute"/>
            <person name="Mondo S.J."/>
            <person name="Dannebaum R.O."/>
            <person name="Kuo R.C."/>
            <person name="Labutti K."/>
            <person name="Haridas S."/>
            <person name="Kuo A."/>
            <person name="Salamov A."/>
            <person name="Ahrendt S.R."/>
            <person name="Lipzen A."/>
            <person name="Sullivan W."/>
            <person name="Andreopoulos W.B."/>
            <person name="Clum A."/>
            <person name="Lindquist E."/>
            <person name="Daum C."/>
            <person name="Ramamoorthy G.K."/>
            <person name="Gryganskyi A."/>
            <person name="Culley D."/>
            <person name="Magnuson J.K."/>
            <person name="James T.Y."/>
            <person name="O'Malley M.A."/>
            <person name="Stajich J.E."/>
            <person name="Spatafora J.W."/>
            <person name="Visel A."/>
            <person name="Grigoriev I.V."/>
        </authorList>
    </citation>
    <scope>NUCLEOTIDE SEQUENCE [LARGE SCALE GENOMIC DNA]</scope>
    <source>
        <strain evidence="3 4">NRRL 3301</strain>
    </source>
</reference>
<dbReference type="SUPFAM" id="SSF81901">
    <property type="entry name" value="HCP-like"/>
    <property type="match status" value="1"/>
</dbReference>
<protein>
    <submittedName>
        <fullName evidence="3">HCP-like protein</fullName>
    </submittedName>
</protein>
<dbReference type="PANTHER" id="PTHR46430:SF1">
    <property type="entry name" value="CHITIN SYNTHASE REGULATOR SKT5-RELATED"/>
    <property type="match status" value="1"/>
</dbReference>
<dbReference type="Proteomes" id="UP000242146">
    <property type="component" value="Unassembled WGS sequence"/>
</dbReference>
<dbReference type="Pfam" id="PF08238">
    <property type="entry name" value="Sel1"/>
    <property type="match status" value="7"/>
</dbReference>
<sequence length="452" mass="50278">MSLISVNTDPLLDHSHLKPGQNASLLSYAKTINMYHSNAKKTNDFEIQCDFAIFLVEAAKRLMDDPLDDHSQTDVSHTYLAEAAKLLRQLSTRGHGPSQYYLANMFASGLLHKSHKPEFDKAFPLFVQAAKHHHPDAAYRTAKCYEDGVGTRRDKAKAAQFYRKAATLNHPGAMYRLGLAQIKGDLGMSINIRDGHKWLKRSAEASTAEYPHALHELAQLHERGLASIIFLDHEYAVRLYQEAASLHYAPSCFRLGECYEFGRLGCTVDPHLSMHYYSLAAEQGHPQACFALTAWYLVGAQDILPPDDEQAFAWALRAADHGGLPKAVYAVGYFYEVGIGIQKNHALAMQYYAKAAQYGEKRALRRMQQEHQTLEPPTPANRRRPLSQPPSQPSLAPTPLASEATSSSSSCSSDLNSPSSHSKTSGRRLSLQPSSPAWVKKWSQKFKNGRSA</sequence>
<dbReference type="InterPro" id="IPR051726">
    <property type="entry name" value="Chitin_Synth_Reg"/>
</dbReference>
<dbReference type="SMART" id="SM00671">
    <property type="entry name" value="SEL1"/>
    <property type="match status" value="7"/>
</dbReference>
<dbReference type="OrthoDB" id="272077at2759"/>
<accession>A0A1X2GNU3</accession>
<feature type="compositionally biased region" description="Low complexity" evidence="2">
    <location>
        <begin position="393"/>
        <end position="422"/>
    </location>
</feature>
<name>A0A1X2GNU3_9FUNG</name>
<dbReference type="PANTHER" id="PTHR46430">
    <property type="entry name" value="PROTEIN SKT5-RELATED"/>
    <property type="match status" value="1"/>
</dbReference>
<feature type="region of interest" description="Disordered" evidence="2">
    <location>
        <begin position="372"/>
        <end position="452"/>
    </location>
</feature>
<dbReference type="EMBL" id="MCGT01000007">
    <property type="protein sequence ID" value="ORX58087.1"/>
    <property type="molecule type" value="Genomic_DNA"/>
</dbReference>
<evidence type="ECO:0000313" key="3">
    <source>
        <dbReference type="EMBL" id="ORX58087.1"/>
    </source>
</evidence>
<keyword evidence="4" id="KW-1185">Reference proteome</keyword>
<gene>
    <name evidence="3" type="ORF">DM01DRAFT_262133</name>
</gene>
<feature type="compositionally biased region" description="Basic residues" evidence="2">
    <location>
        <begin position="442"/>
        <end position="452"/>
    </location>
</feature>
<keyword evidence="1" id="KW-0677">Repeat</keyword>
<dbReference type="InterPro" id="IPR006597">
    <property type="entry name" value="Sel1-like"/>
</dbReference>
<evidence type="ECO:0000256" key="1">
    <source>
        <dbReference type="ARBA" id="ARBA00022737"/>
    </source>
</evidence>